<keyword evidence="2" id="KW-1185">Reference proteome</keyword>
<comment type="caution">
    <text evidence="1">The sequence shown here is derived from an EMBL/GenBank/DDBJ whole genome shotgun (WGS) entry which is preliminary data.</text>
</comment>
<gene>
    <name evidence="1" type="ORF">RM549_05950</name>
</gene>
<dbReference type="Pfam" id="PF11751">
    <property type="entry name" value="PorP_SprF"/>
    <property type="match status" value="1"/>
</dbReference>
<dbReference type="InterPro" id="IPR019861">
    <property type="entry name" value="PorP/SprF_Bacteroidetes"/>
</dbReference>
<evidence type="ECO:0000313" key="1">
    <source>
        <dbReference type="EMBL" id="MDT0689319.1"/>
    </source>
</evidence>
<proteinExistence type="predicted"/>
<reference evidence="1 2" key="1">
    <citation type="submission" date="2023-09" db="EMBL/GenBank/DDBJ databases">
        <authorList>
            <person name="Rey-Velasco X."/>
        </authorList>
    </citation>
    <scope>NUCLEOTIDE SEQUENCE [LARGE SCALE GENOMIC DNA]</scope>
    <source>
        <strain evidence="1 2">F188</strain>
    </source>
</reference>
<dbReference type="NCBIfam" id="TIGR03519">
    <property type="entry name" value="T9SS_PorP_fam"/>
    <property type="match status" value="1"/>
</dbReference>
<dbReference type="EMBL" id="JAVRHM010000005">
    <property type="protein sequence ID" value="MDT0689319.1"/>
    <property type="molecule type" value="Genomic_DNA"/>
</dbReference>
<protein>
    <submittedName>
        <fullName evidence="1">Type IX secretion system membrane protein PorP/SprF</fullName>
    </submittedName>
</protein>
<sequence>MGTISLLKFRQLHRFIFIFYGSRIRDNLFILLIFIFSLQTTAQEVIPTYSDYLTDNLFLLHPSMAGAANMNQIRLTARQQWFDVENAPSLQTLSINGRVGDKIGLGGILFNDSNGNFSKSGAYATFAYHLMFSRSNVDLNQLSFGISGGLIQHRLDQSGFTEFDPALGGSNADIYANMDFGVSYYYMNFYSHFAAKNLLSVKRDLFFSNAVPSNQRKYFASAGYIFEEVSDDFSLEPSLLFQLKEATNEKAIDLNLKAYRDMNFGQFWGGLSYRNNFEGAEYAEEGEELRNQLSSYITPFVGANYNNFLVGYTFTYQLNSLVLSNNGFHQITLGYNFGKSRKRYDCKCPAVNY</sequence>
<dbReference type="Proteomes" id="UP001261624">
    <property type="component" value="Unassembled WGS sequence"/>
</dbReference>
<evidence type="ECO:0000313" key="2">
    <source>
        <dbReference type="Proteomes" id="UP001261624"/>
    </source>
</evidence>
<organism evidence="1 2">
    <name type="scientific">Autumnicola patrickiae</name>
    <dbReference type="NCBI Taxonomy" id="3075591"/>
    <lineage>
        <taxon>Bacteria</taxon>
        <taxon>Pseudomonadati</taxon>
        <taxon>Bacteroidota</taxon>
        <taxon>Flavobacteriia</taxon>
        <taxon>Flavobacteriales</taxon>
        <taxon>Flavobacteriaceae</taxon>
        <taxon>Autumnicola</taxon>
    </lineage>
</organism>
<accession>A0ABU3DZZ7</accession>
<name>A0ABU3DZZ7_9FLAO</name>